<evidence type="ECO:0000259" key="9">
    <source>
        <dbReference type="PROSITE" id="PS50928"/>
    </source>
</evidence>
<dbReference type="GO" id="GO:0005886">
    <property type="term" value="C:plasma membrane"/>
    <property type="evidence" value="ECO:0007669"/>
    <property type="project" value="UniProtKB-SubCell"/>
</dbReference>
<keyword evidence="11" id="KW-1185">Reference proteome</keyword>
<keyword evidence="7 8" id="KW-0472">Membrane</keyword>
<dbReference type="InterPro" id="IPR035906">
    <property type="entry name" value="MetI-like_sf"/>
</dbReference>
<feature type="domain" description="ABC transmembrane type-1" evidence="9">
    <location>
        <begin position="63"/>
        <end position="268"/>
    </location>
</feature>
<feature type="transmembrane region" description="Helical" evidence="8">
    <location>
        <begin position="204"/>
        <end position="225"/>
    </location>
</feature>
<evidence type="ECO:0000256" key="2">
    <source>
        <dbReference type="ARBA" id="ARBA00007069"/>
    </source>
</evidence>
<organism evidence="10 11">
    <name type="scientific">Paenibacillus taihuensis</name>
    <dbReference type="NCBI Taxonomy" id="1156355"/>
    <lineage>
        <taxon>Bacteria</taxon>
        <taxon>Bacillati</taxon>
        <taxon>Bacillota</taxon>
        <taxon>Bacilli</taxon>
        <taxon>Bacillales</taxon>
        <taxon>Paenibacillaceae</taxon>
        <taxon>Paenibacillus</taxon>
    </lineage>
</organism>
<evidence type="ECO:0000256" key="1">
    <source>
        <dbReference type="ARBA" id="ARBA00004651"/>
    </source>
</evidence>
<dbReference type="GO" id="GO:0055085">
    <property type="term" value="P:transmembrane transport"/>
    <property type="evidence" value="ECO:0007669"/>
    <property type="project" value="InterPro"/>
</dbReference>
<dbReference type="PROSITE" id="PS50928">
    <property type="entry name" value="ABC_TM1"/>
    <property type="match status" value="1"/>
</dbReference>
<dbReference type="AlphaFoldDB" id="A0A3D9S9K1"/>
<keyword evidence="3 8" id="KW-0813">Transport</keyword>
<evidence type="ECO:0000256" key="6">
    <source>
        <dbReference type="ARBA" id="ARBA00022989"/>
    </source>
</evidence>
<dbReference type="RefSeq" id="WP_116188945.1">
    <property type="nucleotide sequence ID" value="NZ_QTTN01000009.1"/>
</dbReference>
<evidence type="ECO:0000256" key="5">
    <source>
        <dbReference type="ARBA" id="ARBA00022692"/>
    </source>
</evidence>
<evidence type="ECO:0000256" key="7">
    <source>
        <dbReference type="ARBA" id="ARBA00023136"/>
    </source>
</evidence>
<feature type="transmembrane region" description="Helical" evidence="8">
    <location>
        <begin position="250"/>
        <end position="269"/>
    </location>
</feature>
<evidence type="ECO:0000256" key="3">
    <source>
        <dbReference type="ARBA" id="ARBA00022448"/>
    </source>
</evidence>
<dbReference type="OrthoDB" id="2162374at2"/>
<feature type="transmembrane region" description="Helical" evidence="8">
    <location>
        <begin position="143"/>
        <end position="166"/>
    </location>
</feature>
<comment type="caution">
    <text evidence="10">The sequence shown here is derived from an EMBL/GenBank/DDBJ whole genome shotgun (WGS) entry which is preliminary data.</text>
</comment>
<keyword evidence="5 8" id="KW-0812">Transmembrane</keyword>
<dbReference type="CDD" id="cd06261">
    <property type="entry name" value="TM_PBP2"/>
    <property type="match status" value="1"/>
</dbReference>
<evidence type="ECO:0000256" key="8">
    <source>
        <dbReference type="RuleBase" id="RU363032"/>
    </source>
</evidence>
<proteinExistence type="inferred from homology"/>
<keyword evidence="4" id="KW-1003">Cell membrane</keyword>
<dbReference type="Pfam" id="PF00528">
    <property type="entry name" value="BPD_transp_1"/>
    <property type="match status" value="1"/>
</dbReference>
<evidence type="ECO:0000256" key="4">
    <source>
        <dbReference type="ARBA" id="ARBA00022475"/>
    </source>
</evidence>
<dbReference type="EMBL" id="QTTN01000009">
    <property type="protein sequence ID" value="REE87506.1"/>
    <property type="molecule type" value="Genomic_DNA"/>
</dbReference>
<reference evidence="10 11" key="1">
    <citation type="submission" date="2018-08" db="EMBL/GenBank/DDBJ databases">
        <title>Genomic Encyclopedia of Type Strains, Phase III (KMG-III): the genomes of soil and plant-associated and newly described type strains.</title>
        <authorList>
            <person name="Whitman W."/>
        </authorList>
    </citation>
    <scope>NUCLEOTIDE SEQUENCE [LARGE SCALE GENOMIC DNA]</scope>
    <source>
        <strain evidence="10 11">CGMCC 1.10966</strain>
    </source>
</reference>
<feature type="transmembrane region" description="Helical" evidence="8">
    <location>
        <begin position="102"/>
        <end position="123"/>
    </location>
</feature>
<keyword evidence="6 8" id="KW-1133">Transmembrane helix</keyword>
<evidence type="ECO:0000313" key="11">
    <source>
        <dbReference type="Proteomes" id="UP000256304"/>
    </source>
</evidence>
<dbReference type="Gene3D" id="1.10.3720.10">
    <property type="entry name" value="MetI-like"/>
    <property type="match status" value="1"/>
</dbReference>
<feature type="transmembrane region" description="Helical" evidence="8">
    <location>
        <begin position="63"/>
        <end position="90"/>
    </location>
</feature>
<comment type="subcellular location">
    <subcellularLocation>
        <location evidence="1 8">Cell membrane</location>
        <topology evidence="1 8">Multi-pass membrane protein</topology>
    </subcellularLocation>
</comment>
<comment type="similarity">
    <text evidence="2">Belongs to the binding-protein-dependent transport system permease family. CysTW subfamily.</text>
</comment>
<dbReference type="PANTHER" id="PTHR42929">
    <property type="entry name" value="INNER MEMBRANE ABC TRANSPORTER PERMEASE PROTEIN YDCU-RELATED-RELATED"/>
    <property type="match status" value="1"/>
</dbReference>
<dbReference type="InterPro" id="IPR000515">
    <property type="entry name" value="MetI-like"/>
</dbReference>
<gene>
    <name evidence="10" type="ORF">A8990_109152</name>
</gene>
<protein>
    <submittedName>
        <fullName evidence="10">ABC-type spermidine/putrescine transport system permease subunit I</fullName>
    </submittedName>
</protein>
<evidence type="ECO:0000313" key="10">
    <source>
        <dbReference type="EMBL" id="REE87506.1"/>
    </source>
</evidence>
<dbReference type="Proteomes" id="UP000256304">
    <property type="component" value="Unassembled WGS sequence"/>
</dbReference>
<name>A0A3D9S9K1_9BACL</name>
<dbReference type="PANTHER" id="PTHR42929:SF1">
    <property type="entry name" value="INNER MEMBRANE ABC TRANSPORTER PERMEASE PROTEIN YDCU-RELATED"/>
    <property type="match status" value="1"/>
</dbReference>
<sequence>MSKKMKMGVLGLLLVTPSFLVLLVIVVLPIVLSFKESLKNKSGGYDLSNYEYLFTDKLMRSNIIFTLEVTVISCVLVLIISYALAAFMRFSQGMAVRWIKRLYMIPLFIPSVIATYGLIQLLGNHGWANRLLLAAHMGQLPRIIFDIKGIIIASLWFNIPFTTMLLGSALTAIPNSIVESAKDVGAGRLQIFFRFILPMTYKTLLVAVTFVFMGVIGSFTAPFLLGPNAPQMLGVSMEQVFSVFHEKEQAAALAFFTFLLCSGLGYFYIRSMIAEESVKNALLG</sequence>
<dbReference type="SUPFAM" id="SSF161098">
    <property type="entry name" value="MetI-like"/>
    <property type="match status" value="1"/>
</dbReference>
<accession>A0A3D9S9K1</accession>